<evidence type="ECO:0000313" key="2">
    <source>
        <dbReference type="EMBL" id="CAB4179819.1"/>
    </source>
</evidence>
<proteinExistence type="predicted"/>
<gene>
    <name evidence="2" type="ORF">UFOVP1035_65</name>
    <name evidence="3" type="ORF">UFOVP1181_24</name>
    <name evidence="1" type="ORF">UFOVP965_69</name>
</gene>
<evidence type="ECO:0000313" key="1">
    <source>
        <dbReference type="EMBL" id="CAB4174696.1"/>
    </source>
</evidence>
<dbReference type="EMBL" id="LR796920">
    <property type="protein sequence ID" value="CAB4174696.1"/>
    <property type="molecule type" value="Genomic_DNA"/>
</dbReference>
<organism evidence="2">
    <name type="scientific">uncultured Caudovirales phage</name>
    <dbReference type="NCBI Taxonomy" id="2100421"/>
    <lineage>
        <taxon>Viruses</taxon>
        <taxon>Duplodnaviria</taxon>
        <taxon>Heunggongvirae</taxon>
        <taxon>Uroviricota</taxon>
        <taxon>Caudoviricetes</taxon>
        <taxon>Peduoviridae</taxon>
        <taxon>Maltschvirus</taxon>
        <taxon>Maltschvirus maltsch</taxon>
    </lineage>
</organism>
<accession>A0A6J5Q6A1</accession>
<protein>
    <submittedName>
        <fullName evidence="2">Uncharacterized protein</fullName>
    </submittedName>
</protein>
<name>A0A6J5Q6A1_9CAUD</name>
<dbReference type="EMBL" id="LR796984">
    <property type="protein sequence ID" value="CAB4179819.1"/>
    <property type="molecule type" value="Genomic_DNA"/>
</dbReference>
<dbReference type="EMBL" id="LR797127">
    <property type="protein sequence ID" value="CAB4188462.1"/>
    <property type="molecule type" value="Genomic_DNA"/>
</dbReference>
<reference evidence="2" key="1">
    <citation type="submission" date="2020-05" db="EMBL/GenBank/DDBJ databases">
        <authorList>
            <person name="Chiriac C."/>
            <person name="Salcher M."/>
            <person name="Ghai R."/>
            <person name="Kavagutti S V."/>
        </authorList>
    </citation>
    <scope>NUCLEOTIDE SEQUENCE</scope>
</reference>
<evidence type="ECO:0000313" key="3">
    <source>
        <dbReference type="EMBL" id="CAB4188462.1"/>
    </source>
</evidence>
<sequence length="77" mass="8978">MLDILQKHINQSVKVECIVAKWVNVLPEEEQQALEKLRTSYSTVYTDLYRDLSNSVVLPFRITAFRSHMKGYCACQK</sequence>